<sequence>MNSRELANRAGTRDQVLKMTTNPNRRLETATGRLPNLPACQPDGGQTTVRALAISWLVSQSVSLDPFPDRLVERPISAQPIIHARQMPTLDKWYRVEEEEAEEIVNEHISR</sequence>
<evidence type="ECO:0000256" key="1">
    <source>
        <dbReference type="SAM" id="MobiDB-lite"/>
    </source>
</evidence>
<accession>A0AAV2TVT8</accession>
<name>A0AAV2TVT8_CALDB</name>
<feature type="region of interest" description="Disordered" evidence="1">
    <location>
        <begin position="1"/>
        <end position="39"/>
    </location>
</feature>
<comment type="caution">
    <text evidence="2">The sequence shown here is derived from an EMBL/GenBank/DDBJ whole genome shotgun (WGS) entry which is preliminary data.</text>
</comment>
<dbReference type="Proteomes" id="UP001497525">
    <property type="component" value="Unassembled WGS sequence"/>
</dbReference>
<dbReference type="EMBL" id="CAXLJL010000567">
    <property type="protein sequence ID" value="CAL5139003.1"/>
    <property type="molecule type" value="Genomic_DNA"/>
</dbReference>
<reference evidence="2" key="1">
    <citation type="submission" date="2024-06" db="EMBL/GenBank/DDBJ databases">
        <authorList>
            <person name="Liu X."/>
            <person name="Lenzi L."/>
            <person name="Haldenby T S."/>
            <person name="Uol C."/>
        </authorList>
    </citation>
    <scope>NUCLEOTIDE SEQUENCE</scope>
</reference>
<evidence type="ECO:0000313" key="3">
    <source>
        <dbReference type="Proteomes" id="UP001497525"/>
    </source>
</evidence>
<dbReference type="AlphaFoldDB" id="A0AAV2TVT8"/>
<protein>
    <submittedName>
        <fullName evidence="2">Uncharacterized protein</fullName>
    </submittedName>
</protein>
<proteinExistence type="predicted"/>
<evidence type="ECO:0000313" key="2">
    <source>
        <dbReference type="EMBL" id="CAL5139003.1"/>
    </source>
</evidence>
<gene>
    <name evidence="2" type="ORF">CDAUBV1_LOCUS14058</name>
</gene>
<organism evidence="2 3">
    <name type="scientific">Calicophoron daubneyi</name>
    <name type="common">Rumen fluke</name>
    <name type="synonym">Paramphistomum daubneyi</name>
    <dbReference type="NCBI Taxonomy" id="300641"/>
    <lineage>
        <taxon>Eukaryota</taxon>
        <taxon>Metazoa</taxon>
        <taxon>Spiralia</taxon>
        <taxon>Lophotrochozoa</taxon>
        <taxon>Platyhelminthes</taxon>
        <taxon>Trematoda</taxon>
        <taxon>Digenea</taxon>
        <taxon>Plagiorchiida</taxon>
        <taxon>Pronocephalata</taxon>
        <taxon>Paramphistomoidea</taxon>
        <taxon>Paramphistomidae</taxon>
        <taxon>Calicophoron</taxon>
    </lineage>
</organism>